<protein>
    <recommendedName>
        <fullName evidence="3">TLDc domain-containing protein</fullName>
    </recommendedName>
</protein>
<keyword evidence="5" id="KW-1185">Reference proteome</keyword>
<feature type="coiled-coil region" evidence="1">
    <location>
        <begin position="263"/>
        <end position="387"/>
    </location>
</feature>
<feature type="domain" description="TLDc" evidence="3">
    <location>
        <begin position="786"/>
        <end position="971"/>
    </location>
</feature>
<evidence type="ECO:0000259" key="3">
    <source>
        <dbReference type="Pfam" id="PF07534"/>
    </source>
</evidence>
<organism evidence="4 5">
    <name type="scientific">Stylonychia lemnae</name>
    <name type="common">Ciliate</name>
    <dbReference type="NCBI Taxonomy" id="5949"/>
    <lineage>
        <taxon>Eukaryota</taxon>
        <taxon>Sar</taxon>
        <taxon>Alveolata</taxon>
        <taxon>Ciliophora</taxon>
        <taxon>Intramacronucleata</taxon>
        <taxon>Spirotrichea</taxon>
        <taxon>Stichotrichia</taxon>
        <taxon>Sporadotrichida</taxon>
        <taxon>Oxytrichidae</taxon>
        <taxon>Stylonychinae</taxon>
        <taxon>Stylonychia</taxon>
    </lineage>
</organism>
<evidence type="ECO:0000313" key="4">
    <source>
        <dbReference type="EMBL" id="CDW78192.1"/>
    </source>
</evidence>
<dbReference type="InParanoid" id="A0A078A9C1"/>
<dbReference type="InterPro" id="IPR006571">
    <property type="entry name" value="TLDc_dom"/>
</dbReference>
<accession>A0A078A9C1</accession>
<name>A0A078A9C1_STYLE</name>
<sequence length="974" mass="114339">MQQKSKPQWKSAKFALMIEFNQCGSGKQVKKIPPSDKGELLEKFLTERKFKITRINHNLNKQPGEQYLDYIENSFNEVYENAKVISRLAGESVQEDSVCVFVYVRCLGISTSSGEIEIQDPNGYRFQIEKFIKLFAMIKNCATYIYLECPRNNPSNLSATKKPLEQFNPINAVGFLLVQYCFAKESGWDYANDDKRQALLLKFIQALAANQIPDFYQYVTSWQPESNFIGKIELSTILDQAIAPINKDIEVAEQVQIVDIDEQEQLIARMKELEEENQTYYEQNMKMKEDLDERDRIITQLQDTIRELEQQADHDQVSNHSQQQVANLEEHIQTLKGNNQNLENKVQKLELKKEKLVKKLKSKKDKLKKANQELQNQQAAFSEQILQFSMNQHGLHKTPRESGNGMNSNSSQNNSRDIINPMNDHRDQRFAQYQVNNRNSLYSDPFNADDSKINDEDDQQNTLDKRQLEILQNQKKKEEEEQKSQVEEDRIKYQRFLKEQEEERQRKKKEEDEQLKILMEIKQREEREAFVKAKKQKEDFERWQREQEEQEKLRIQKELDEKKLRQQFEREQLEIQKRLKIKESEMEIKREMDLKNQMKAAQDGVNGQLYVKPHGNFNANESIDHENFFEAIKKQGSFQNNNNQMNPQNVRVNEYERLSNVNQQIYQDLAIVDDMEFAKKLQEQEMEQERIDKEFALKLQLEIDEQEFNQQQIINNPQMNHFEEHKQPIQRQEQAQMKPIQNQNANNNQRNEMPIAKPQQQIQQNNRNLDDDEYIIPNKDIGFDVSQIVQPKDIDKIREKIGKKCIFAKIYECDSGVENGQLIQQLQGKRNLLILVQAKRNNDNEVIGRFGAFISIPYMKCNDENEQFFIDPEAFIISLDKGMIFDQIKPREENVGFSSQAIIIFGKQKEGSKVPKIQSMDLFLRDSKGVKKSSSSLGSSFQIPEGIDKKEGAKILTGLLLFSIDKIEVFEAIK</sequence>
<dbReference type="EMBL" id="CCKQ01006852">
    <property type="protein sequence ID" value="CDW78192.1"/>
    <property type="molecule type" value="Genomic_DNA"/>
</dbReference>
<feature type="region of interest" description="Disordered" evidence="2">
    <location>
        <begin position="395"/>
        <end position="422"/>
    </location>
</feature>
<keyword evidence="1" id="KW-0175">Coiled coil</keyword>
<proteinExistence type="predicted"/>
<reference evidence="4 5" key="1">
    <citation type="submission" date="2014-06" db="EMBL/GenBank/DDBJ databases">
        <authorList>
            <person name="Swart Estienne"/>
        </authorList>
    </citation>
    <scope>NUCLEOTIDE SEQUENCE [LARGE SCALE GENOMIC DNA]</scope>
    <source>
        <strain evidence="4 5">130c</strain>
    </source>
</reference>
<feature type="region of interest" description="Disordered" evidence="2">
    <location>
        <begin position="440"/>
        <end position="461"/>
    </location>
</feature>
<dbReference type="Pfam" id="PF07534">
    <property type="entry name" value="TLD"/>
    <property type="match status" value="1"/>
</dbReference>
<dbReference type="Proteomes" id="UP000039865">
    <property type="component" value="Unassembled WGS sequence"/>
</dbReference>
<feature type="coiled-coil region" evidence="1">
    <location>
        <begin position="461"/>
        <end position="601"/>
    </location>
</feature>
<dbReference type="AlphaFoldDB" id="A0A078A9C1"/>
<feature type="compositionally biased region" description="Low complexity" evidence="2">
    <location>
        <begin position="402"/>
        <end position="415"/>
    </location>
</feature>
<evidence type="ECO:0000313" key="5">
    <source>
        <dbReference type="Proteomes" id="UP000039865"/>
    </source>
</evidence>
<evidence type="ECO:0000256" key="2">
    <source>
        <dbReference type="SAM" id="MobiDB-lite"/>
    </source>
</evidence>
<gene>
    <name evidence="4" type="primary">Contig18835.g19979</name>
    <name evidence="4" type="ORF">STYLEM_7166</name>
</gene>
<evidence type="ECO:0000256" key="1">
    <source>
        <dbReference type="SAM" id="Coils"/>
    </source>
</evidence>